<feature type="transmembrane region" description="Helical" evidence="8">
    <location>
        <begin position="436"/>
        <end position="461"/>
    </location>
</feature>
<sequence>MSFWRPPPPCQAGDSIPSIDTPALIVDMAKIDKNLALMPKYMEPFSAVTYRPHAKAHKCPDLAKLQLIGKPKLRRFAALSKEGKMSICVDNPSNIREISEVAVESGVNIDCVVEVNVGQDRCGVEPGGAAVDLAKLIIELPGVAFKGIQPYNGWNQHIRTVKDRKAATDKVVSLVQQTLKAFEEAGVPCPYVTGGGTGTFPFEAGSGIYTEVQPGSYLLMDADYGRNLDASGKFTRDFEQSLYVLTTVMSVTKDDRAVVDAGMKGVSLDSGPPLVSGIDSIEYHCGGDEHGILKAKSPEGVQEINKLKVGDLLWLIPGHCDPTVNLHDWFVALRDKQTPALTWDDSHRHNNNKTLHYTEMDRGLIVKKLRSLKPLLHTRLFRSFVIFTITLISYLCGYASEYWNKRLDSNYGLWRSCSGGSCHQTVGFRASDWLRAVQTMCSFGLISAIVGGIAFIVWICMRYSSLAEIQYSHVLAWKLSRWFTTAGSILAGFFGLIGVIVYGDKYHALVTAEAASAPQGWGYWFMVLAALAFLALGGFLFHLAWTSPDLRSVSPISTKPETPKPSIPTRQPSAPPLSTPPPASSPPEYNDEGCEFGFQYTLYPHNSPIRTSESQKQFEKHSIDLAEGRHRTDPIPDDTRQLDAMTSGPQDTSRGLSSMTSLSRLYASVLGKPGTEESPTPHQWVNSRNATTEEAPGESTQSSWRGQHLPPRQTYTA</sequence>
<evidence type="ECO:0000256" key="1">
    <source>
        <dbReference type="ARBA" id="ARBA00004141"/>
    </source>
</evidence>
<dbReference type="SUPFAM" id="SSF51419">
    <property type="entry name" value="PLP-binding barrel"/>
    <property type="match status" value="1"/>
</dbReference>
<evidence type="ECO:0000259" key="9">
    <source>
        <dbReference type="SMART" id="SM01119"/>
    </source>
</evidence>
<gene>
    <name evidence="10" type="ORF">CAPTEDRAFT_225493</name>
</gene>
<dbReference type="PANTHER" id="PTHR28004">
    <property type="entry name" value="ZGC:162816-RELATED"/>
    <property type="match status" value="1"/>
</dbReference>
<feature type="transmembrane region" description="Helical" evidence="8">
    <location>
        <begin position="523"/>
        <end position="545"/>
    </location>
</feature>
<comment type="similarity">
    <text evidence="2">Belongs to the DSD1 family.</text>
</comment>
<feature type="compositionally biased region" description="Polar residues" evidence="7">
    <location>
        <begin position="677"/>
        <end position="705"/>
    </location>
</feature>
<evidence type="ECO:0000256" key="6">
    <source>
        <dbReference type="ARBA" id="ARBA00023239"/>
    </source>
</evidence>
<keyword evidence="12" id="KW-1185">Reference proteome</keyword>
<dbReference type="InterPro" id="IPR051466">
    <property type="entry name" value="D-amino_acid_metab_enzyme"/>
</dbReference>
<dbReference type="GO" id="GO:0016020">
    <property type="term" value="C:membrane"/>
    <property type="evidence" value="ECO:0007669"/>
    <property type="project" value="UniProtKB-SubCell"/>
</dbReference>
<dbReference type="PANTHER" id="PTHR28004:SF2">
    <property type="entry name" value="D-SERINE DEHYDRATASE"/>
    <property type="match status" value="1"/>
</dbReference>
<dbReference type="EMBL" id="KB311062">
    <property type="protein sequence ID" value="ELT90023.1"/>
    <property type="molecule type" value="Genomic_DNA"/>
</dbReference>
<dbReference type="EMBL" id="AMQN01003144">
    <property type="status" value="NOT_ANNOTATED_CDS"/>
    <property type="molecule type" value="Genomic_DNA"/>
</dbReference>
<evidence type="ECO:0000313" key="10">
    <source>
        <dbReference type="EMBL" id="ELT90023.1"/>
    </source>
</evidence>
<dbReference type="InterPro" id="IPR042208">
    <property type="entry name" value="D-ser_dehydrat-like_sf"/>
</dbReference>
<dbReference type="Gene3D" id="2.40.37.20">
    <property type="entry name" value="D-serine dehydratase-like domain"/>
    <property type="match status" value="1"/>
</dbReference>
<keyword evidence="4 8" id="KW-1133">Transmembrane helix</keyword>
<dbReference type="InterPro" id="IPR004031">
    <property type="entry name" value="PMP22/EMP/MP20/Claudin"/>
</dbReference>
<keyword evidence="5 8" id="KW-0472">Membrane</keyword>
<evidence type="ECO:0000256" key="5">
    <source>
        <dbReference type="ARBA" id="ARBA00023136"/>
    </source>
</evidence>
<feature type="region of interest" description="Disordered" evidence="7">
    <location>
        <begin position="555"/>
        <end position="591"/>
    </location>
</feature>
<evidence type="ECO:0000256" key="4">
    <source>
        <dbReference type="ARBA" id="ARBA00022989"/>
    </source>
</evidence>
<dbReference type="Pfam" id="PF01168">
    <property type="entry name" value="Ala_racemase_N"/>
    <property type="match status" value="1"/>
</dbReference>
<dbReference type="Pfam" id="PF14031">
    <property type="entry name" value="D-ser_dehydrat"/>
    <property type="match status" value="1"/>
</dbReference>
<dbReference type="Proteomes" id="UP000014760">
    <property type="component" value="Unassembled WGS sequence"/>
</dbReference>
<dbReference type="STRING" id="283909.R7T9A4"/>
<evidence type="ECO:0000256" key="2">
    <source>
        <dbReference type="ARBA" id="ARBA00005323"/>
    </source>
</evidence>
<feature type="transmembrane region" description="Helical" evidence="8">
    <location>
        <begin position="482"/>
        <end position="503"/>
    </location>
</feature>
<comment type="subcellular location">
    <subcellularLocation>
        <location evidence="1">Membrane</location>
        <topology evidence="1">Multi-pass membrane protein</topology>
    </subcellularLocation>
</comment>
<keyword evidence="3 8" id="KW-0812">Transmembrane</keyword>
<dbReference type="EnsemblMetazoa" id="CapteT225493">
    <property type="protein sequence ID" value="CapteP225493"/>
    <property type="gene ID" value="CapteG225493"/>
</dbReference>
<reference evidence="12" key="1">
    <citation type="submission" date="2012-12" db="EMBL/GenBank/DDBJ databases">
        <authorList>
            <person name="Hellsten U."/>
            <person name="Grimwood J."/>
            <person name="Chapman J.A."/>
            <person name="Shapiro H."/>
            <person name="Aerts A."/>
            <person name="Otillar R.P."/>
            <person name="Terry A.Y."/>
            <person name="Boore J.L."/>
            <person name="Simakov O."/>
            <person name="Marletaz F."/>
            <person name="Cho S.-J."/>
            <person name="Edsinger-Gonzales E."/>
            <person name="Havlak P."/>
            <person name="Kuo D.-H."/>
            <person name="Larsson T."/>
            <person name="Lv J."/>
            <person name="Arendt D."/>
            <person name="Savage R."/>
            <person name="Osoegawa K."/>
            <person name="de Jong P."/>
            <person name="Lindberg D.R."/>
            <person name="Seaver E.C."/>
            <person name="Weisblat D.A."/>
            <person name="Putnam N.H."/>
            <person name="Grigoriev I.V."/>
            <person name="Rokhsar D.S."/>
        </authorList>
    </citation>
    <scope>NUCLEOTIDE SEQUENCE</scope>
    <source>
        <strain evidence="12">I ESC-2004</strain>
    </source>
</reference>
<reference evidence="11" key="3">
    <citation type="submission" date="2015-06" db="UniProtKB">
        <authorList>
            <consortium name="EnsemblMetazoa"/>
        </authorList>
    </citation>
    <scope>IDENTIFICATION</scope>
</reference>
<dbReference type="InterPro" id="IPR029066">
    <property type="entry name" value="PLP-binding_barrel"/>
</dbReference>
<feature type="domain" description="D-serine dehydratase-like" evidence="9">
    <location>
        <begin position="241"/>
        <end position="334"/>
    </location>
</feature>
<evidence type="ECO:0000256" key="3">
    <source>
        <dbReference type="ARBA" id="ARBA00022692"/>
    </source>
</evidence>
<dbReference type="InterPro" id="IPR001608">
    <property type="entry name" value="Ala_racemase_N"/>
</dbReference>
<proteinExistence type="inferred from homology"/>
<dbReference type="CDD" id="cd06819">
    <property type="entry name" value="PLPDE_III_LS_D-TA"/>
    <property type="match status" value="1"/>
</dbReference>
<evidence type="ECO:0000256" key="8">
    <source>
        <dbReference type="SAM" id="Phobius"/>
    </source>
</evidence>
<dbReference type="SMART" id="SM01119">
    <property type="entry name" value="D-ser_dehydrat"/>
    <property type="match status" value="1"/>
</dbReference>
<accession>R7T9A4</accession>
<feature type="compositionally biased region" description="Polar residues" evidence="7">
    <location>
        <begin position="647"/>
        <end position="663"/>
    </location>
</feature>
<dbReference type="InterPro" id="IPR026956">
    <property type="entry name" value="D-ser_dehydrat-like_dom"/>
</dbReference>
<protein>
    <recommendedName>
        <fullName evidence="9">D-serine dehydratase-like domain-containing protein</fullName>
    </recommendedName>
</protein>
<evidence type="ECO:0000313" key="12">
    <source>
        <dbReference type="Proteomes" id="UP000014760"/>
    </source>
</evidence>
<organism evidence="10">
    <name type="scientific">Capitella teleta</name>
    <name type="common">Polychaete worm</name>
    <dbReference type="NCBI Taxonomy" id="283909"/>
    <lineage>
        <taxon>Eukaryota</taxon>
        <taxon>Metazoa</taxon>
        <taxon>Spiralia</taxon>
        <taxon>Lophotrochozoa</taxon>
        <taxon>Annelida</taxon>
        <taxon>Polychaeta</taxon>
        <taxon>Sedentaria</taxon>
        <taxon>Scolecida</taxon>
        <taxon>Capitellidae</taxon>
        <taxon>Capitella</taxon>
    </lineage>
</organism>
<dbReference type="Gene3D" id="3.20.20.10">
    <property type="entry name" value="Alanine racemase"/>
    <property type="match status" value="1"/>
</dbReference>
<dbReference type="AlphaFoldDB" id="R7T9A4"/>
<dbReference type="HOGENOM" id="CLU_385545_0_0_1"/>
<name>R7T9A4_CAPTE</name>
<feature type="transmembrane region" description="Helical" evidence="8">
    <location>
        <begin position="380"/>
        <end position="400"/>
    </location>
</feature>
<dbReference type="OrthoDB" id="20198at2759"/>
<evidence type="ECO:0000256" key="7">
    <source>
        <dbReference type="SAM" id="MobiDB-lite"/>
    </source>
</evidence>
<feature type="region of interest" description="Disordered" evidence="7">
    <location>
        <begin position="609"/>
        <end position="717"/>
    </location>
</feature>
<feature type="compositionally biased region" description="Basic and acidic residues" evidence="7">
    <location>
        <begin position="616"/>
        <end position="641"/>
    </location>
</feature>
<dbReference type="Pfam" id="PF00822">
    <property type="entry name" value="PMP22_Claudin"/>
    <property type="match status" value="1"/>
</dbReference>
<evidence type="ECO:0000313" key="11">
    <source>
        <dbReference type="EnsemblMetazoa" id="CapteP225493"/>
    </source>
</evidence>
<keyword evidence="6" id="KW-0456">Lyase</keyword>
<dbReference type="GO" id="GO:0008721">
    <property type="term" value="F:D-serine ammonia-lyase activity"/>
    <property type="evidence" value="ECO:0007669"/>
    <property type="project" value="TreeGrafter"/>
</dbReference>
<dbReference type="GO" id="GO:0036088">
    <property type="term" value="P:D-serine catabolic process"/>
    <property type="evidence" value="ECO:0007669"/>
    <property type="project" value="TreeGrafter"/>
</dbReference>
<feature type="compositionally biased region" description="Pro residues" evidence="7">
    <location>
        <begin position="573"/>
        <end position="585"/>
    </location>
</feature>
<reference evidence="10 12" key="2">
    <citation type="journal article" date="2013" name="Nature">
        <title>Insights into bilaterian evolution from three spiralian genomes.</title>
        <authorList>
            <person name="Simakov O."/>
            <person name="Marletaz F."/>
            <person name="Cho S.J."/>
            <person name="Edsinger-Gonzales E."/>
            <person name="Havlak P."/>
            <person name="Hellsten U."/>
            <person name="Kuo D.H."/>
            <person name="Larsson T."/>
            <person name="Lv J."/>
            <person name="Arendt D."/>
            <person name="Savage R."/>
            <person name="Osoegawa K."/>
            <person name="de Jong P."/>
            <person name="Grimwood J."/>
            <person name="Chapman J.A."/>
            <person name="Shapiro H."/>
            <person name="Aerts A."/>
            <person name="Otillar R.P."/>
            <person name="Terry A.Y."/>
            <person name="Boore J.L."/>
            <person name="Grigoriev I.V."/>
            <person name="Lindberg D.R."/>
            <person name="Seaver E.C."/>
            <person name="Weisblat D.A."/>
            <person name="Putnam N.H."/>
            <person name="Rokhsar D.S."/>
        </authorList>
    </citation>
    <scope>NUCLEOTIDE SEQUENCE</scope>
    <source>
        <strain evidence="10 12">I ESC-2004</strain>
    </source>
</reference>
<dbReference type="EMBL" id="AMQN01003145">
    <property type="status" value="NOT_ANNOTATED_CDS"/>
    <property type="molecule type" value="Genomic_DNA"/>
</dbReference>